<evidence type="ECO:0000256" key="3">
    <source>
        <dbReference type="ARBA" id="ARBA00023004"/>
    </source>
</evidence>
<dbReference type="SUPFAM" id="SSF46626">
    <property type="entry name" value="Cytochrome c"/>
    <property type="match status" value="2"/>
</dbReference>
<gene>
    <name evidence="7" type="ORF">O6P33_08520</name>
</gene>
<dbReference type="GO" id="GO:0046872">
    <property type="term" value="F:metal ion binding"/>
    <property type="evidence" value="ECO:0007669"/>
    <property type="project" value="UniProtKB-KW"/>
</dbReference>
<name>A0AAE9VLS6_9GAMM</name>
<reference evidence="7 8" key="1">
    <citation type="submission" date="2022-12" db="EMBL/GenBank/DDBJ databases">
        <title>Coexistence and Characterization of a Novel Tigecycline Resistance gene tet(X) variant and blaNDM-1 in a Pseudomonas caeni Isolate of Chicken Origin.</title>
        <authorList>
            <person name="Lu X."/>
            <person name="Zhang L."/>
            <person name="Li R."/>
            <person name="Wang Z."/>
        </authorList>
    </citation>
    <scope>NUCLEOTIDE SEQUENCE [LARGE SCALE GENOMIC DNA]</scope>
    <source>
        <strain evidence="7 8">CE14</strain>
    </source>
</reference>
<evidence type="ECO:0000313" key="7">
    <source>
        <dbReference type="EMBL" id="WBE24420.1"/>
    </source>
</evidence>
<dbReference type="EMBL" id="CP114976">
    <property type="protein sequence ID" value="WBE24420.1"/>
    <property type="molecule type" value="Genomic_DNA"/>
</dbReference>
<evidence type="ECO:0000256" key="4">
    <source>
        <dbReference type="PROSITE-ProRule" id="PRU00433"/>
    </source>
</evidence>
<keyword evidence="2 4" id="KW-0479">Metal-binding</keyword>
<organism evidence="7 8">
    <name type="scientific">Denitrificimonas caeni</name>
    <dbReference type="NCBI Taxonomy" id="521720"/>
    <lineage>
        <taxon>Bacteria</taxon>
        <taxon>Pseudomonadati</taxon>
        <taxon>Pseudomonadota</taxon>
        <taxon>Gammaproteobacteria</taxon>
        <taxon>Pseudomonadales</taxon>
        <taxon>Pseudomonadaceae</taxon>
        <taxon>Denitrificimonas</taxon>
    </lineage>
</organism>
<evidence type="ECO:0000256" key="1">
    <source>
        <dbReference type="ARBA" id="ARBA00022617"/>
    </source>
</evidence>
<protein>
    <submittedName>
        <fullName evidence="7">C-type cytochrome</fullName>
    </submittedName>
</protein>
<dbReference type="Proteomes" id="UP001212189">
    <property type="component" value="Chromosome"/>
</dbReference>
<dbReference type="KEGG" id="dce:O6P33_08520"/>
<evidence type="ECO:0000256" key="5">
    <source>
        <dbReference type="SAM" id="SignalP"/>
    </source>
</evidence>
<evidence type="ECO:0000256" key="2">
    <source>
        <dbReference type="ARBA" id="ARBA00022723"/>
    </source>
</evidence>
<dbReference type="InterPro" id="IPR051459">
    <property type="entry name" value="Cytochrome_c-type_DH"/>
</dbReference>
<dbReference type="PROSITE" id="PS51007">
    <property type="entry name" value="CYTC"/>
    <property type="match status" value="2"/>
</dbReference>
<feature type="chain" id="PRO_5042004117" evidence="5">
    <location>
        <begin position="28"/>
        <end position="337"/>
    </location>
</feature>
<dbReference type="PANTHER" id="PTHR35008:SF9">
    <property type="entry name" value="CYTOCHROME C DOMAIN-CONTAINING PROTEIN"/>
    <property type="match status" value="1"/>
</dbReference>
<proteinExistence type="predicted"/>
<evidence type="ECO:0000313" key="8">
    <source>
        <dbReference type="Proteomes" id="UP001212189"/>
    </source>
</evidence>
<dbReference type="Pfam" id="PF21342">
    <property type="entry name" value="SoxA-TsdA_cyt-c"/>
    <property type="match status" value="1"/>
</dbReference>
<feature type="signal peptide" evidence="5">
    <location>
        <begin position="1"/>
        <end position="27"/>
    </location>
</feature>
<sequence>MKQSKDFLLRSLTLAVAVSALSLTVQAEEVPRFPVNNPEVQEGQYVHVPPTMEDLEEAEMHPELKRVIRRGYDLFMNTQQLRGKNVFNSMNCSSCHMGEGRLPFAGPVWPAVVVLPNYRPKNDHVNNLEERISGCFSYSMNGVPPEYGSDDMLALTAYHHWLAKGVPVYQPGGNMYGRGYPRLEDPKEGMDYDRGAKVYAENCSICHSDNGSGLVERGEVVFPAVWGDTSYNWGAGISRHFTLASFIKHNMPLGRPNSLSEQEAWDVAYYIDSQERPQEPRYTGDVKETREKYLDTFHKHTSYGLEVNGKLLGDHDNVGEKDFLKPDVLRPRTFTAD</sequence>
<accession>A0AAE9VLS6</accession>
<dbReference type="PANTHER" id="PTHR35008">
    <property type="entry name" value="BLL4482 PROTEIN-RELATED"/>
    <property type="match status" value="1"/>
</dbReference>
<keyword evidence="5" id="KW-0732">Signal</keyword>
<keyword evidence="1 4" id="KW-0349">Heme</keyword>
<dbReference type="GO" id="GO:0009055">
    <property type="term" value="F:electron transfer activity"/>
    <property type="evidence" value="ECO:0007669"/>
    <property type="project" value="InterPro"/>
</dbReference>
<feature type="domain" description="Cytochrome c" evidence="6">
    <location>
        <begin position="78"/>
        <end position="163"/>
    </location>
</feature>
<dbReference type="GO" id="GO:0020037">
    <property type="term" value="F:heme binding"/>
    <property type="evidence" value="ECO:0007669"/>
    <property type="project" value="InterPro"/>
</dbReference>
<feature type="domain" description="Cytochrome c" evidence="6">
    <location>
        <begin position="190"/>
        <end position="275"/>
    </location>
</feature>
<dbReference type="InterPro" id="IPR009056">
    <property type="entry name" value="Cyt_c-like_dom"/>
</dbReference>
<dbReference type="Pfam" id="PF13442">
    <property type="entry name" value="Cytochrome_CBB3"/>
    <property type="match status" value="1"/>
</dbReference>
<dbReference type="RefSeq" id="WP_269817363.1">
    <property type="nucleotide sequence ID" value="NZ_CP114976.1"/>
</dbReference>
<dbReference type="Gene3D" id="1.10.760.10">
    <property type="entry name" value="Cytochrome c-like domain"/>
    <property type="match status" value="2"/>
</dbReference>
<dbReference type="AlphaFoldDB" id="A0AAE9VLS6"/>
<dbReference type="InterPro" id="IPR036909">
    <property type="entry name" value="Cyt_c-like_dom_sf"/>
</dbReference>
<evidence type="ECO:0000259" key="6">
    <source>
        <dbReference type="PROSITE" id="PS51007"/>
    </source>
</evidence>
<keyword evidence="8" id="KW-1185">Reference proteome</keyword>
<keyword evidence="3 4" id="KW-0408">Iron</keyword>